<dbReference type="CDD" id="cd07890">
    <property type="entry name" value="CYTH-like_AC_IV-like"/>
    <property type="match status" value="1"/>
</dbReference>
<gene>
    <name evidence="2" type="primary">cyaB</name>
    <name evidence="2" type="ORF">ENT87_01515</name>
</gene>
<proteinExistence type="predicted"/>
<dbReference type="Pfam" id="PF01928">
    <property type="entry name" value="CYTH"/>
    <property type="match status" value="1"/>
</dbReference>
<comment type="caution">
    <text evidence="2">The sequence shown here is derived from an EMBL/GenBank/DDBJ whole genome shotgun (WGS) entry which is preliminary data.</text>
</comment>
<name>A0A7J3I663_9CREN</name>
<dbReference type="InterPro" id="IPR023577">
    <property type="entry name" value="CYTH_domain"/>
</dbReference>
<dbReference type="SUPFAM" id="SSF55154">
    <property type="entry name" value="CYTH-like phosphatases"/>
    <property type="match status" value="1"/>
</dbReference>
<dbReference type="PANTHER" id="PTHR21028:SF2">
    <property type="entry name" value="CYTH DOMAIN-CONTAINING PROTEIN"/>
    <property type="match status" value="1"/>
</dbReference>
<dbReference type="EMBL" id="DTAI01000050">
    <property type="protein sequence ID" value="HGN36218.1"/>
    <property type="molecule type" value="Genomic_DNA"/>
</dbReference>
<feature type="domain" description="CYTH" evidence="1">
    <location>
        <begin position="2"/>
        <end position="180"/>
    </location>
</feature>
<dbReference type="PROSITE" id="PS51707">
    <property type="entry name" value="CYTH"/>
    <property type="match status" value="1"/>
</dbReference>
<protein>
    <submittedName>
        <fullName evidence="2">Class IV adenylate cyclase</fullName>
    </submittedName>
</protein>
<dbReference type="Gene3D" id="2.40.320.10">
    <property type="entry name" value="Hypothetical Protein Pfu-838710-001"/>
    <property type="match status" value="1"/>
</dbReference>
<evidence type="ECO:0000259" key="1">
    <source>
        <dbReference type="PROSITE" id="PS51707"/>
    </source>
</evidence>
<reference evidence="2" key="1">
    <citation type="journal article" date="2020" name="mSystems">
        <title>Genome- and Community-Level Interaction Insights into Carbon Utilization and Element Cycling Functions of Hydrothermarchaeota in Hydrothermal Sediment.</title>
        <authorList>
            <person name="Zhou Z."/>
            <person name="Liu Y."/>
            <person name="Xu W."/>
            <person name="Pan J."/>
            <person name="Luo Z.H."/>
            <person name="Li M."/>
        </authorList>
    </citation>
    <scope>NUCLEOTIDE SEQUENCE [LARGE SCALE GENOMIC DNA]</scope>
    <source>
        <strain evidence="2">SpSt-618</strain>
    </source>
</reference>
<dbReference type="NCBIfam" id="TIGR00318">
    <property type="entry name" value="cyaB"/>
    <property type="match status" value="1"/>
</dbReference>
<accession>A0A7J3I663</accession>
<dbReference type="InterPro" id="IPR008173">
    <property type="entry name" value="Adenylyl_cyclase_CyaB"/>
</dbReference>
<sequence length="188" mass="22054">MAIEYEAKVEVEDLDEIERRLRAIGAHIVDATEEEDIYIDLSPCIDMVSRDIALRIRIYRAATSDRGRYEVTYKGPRKTKDLKVRTEISVAIDDGHRLLEIFRELGFTKYITVYKRRKIYRYGVAKIFLDDVRDLGKFVEIEIENANSIEEFREMLAKILDTLNLPKQLISKSYLEMILEKHNPAPNR</sequence>
<dbReference type="SMART" id="SM01118">
    <property type="entry name" value="CYTH"/>
    <property type="match status" value="1"/>
</dbReference>
<dbReference type="PANTHER" id="PTHR21028">
    <property type="entry name" value="SI:CH211-156B7.4"/>
    <property type="match status" value="1"/>
</dbReference>
<dbReference type="InterPro" id="IPR033469">
    <property type="entry name" value="CYTH-like_dom_sf"/>
</dbReference>
<dbReference type="AlphaFoldDB" id="A0A7J3I663"/>
<evidence type="ECO:0000313" key="2">
    <source>
        <dbReference type="EMBL" id="HGN36218.1"/>
    </source>
</evidence>
<organism evidence="2">
    <name type="scientific">Ignisphaera aggregans</name>
    <dbReference type="NCBI Taxonomy" id="334771"/>
    <lineage>
        <taxon>Archaea</taxon>
        <taxon>Thermoproteota</taxon>
        <taxon>Thermoprotei</taxon>
        <taxon>Desulfurococcales</taxon>
        <taxon>Desulfurococcaceae</taxon>
        <taxon>Ignisphaera</taxon>
    </lineage>
</organism>